<comment type="caution">
    <text evidence="1">The sequence shown here is derived from an EMBL/GenBank/DDBJ whole genome shotgun (WGS) entry which is preliminary data.</text>
</comment>
<sequence>MWPRVGKHGWERRAMLGVKVDVMRLRQGMRARARERATNAVFKNGVPEKMTDPKSFTVPCSIGDVDLGCTLCDLGASINLMPLSIFKKLGLGRAQPKKMALQLARQIHSAS</sequence>
<reference evidence="1 2" key="1">
    <citation type="submission" date="2019-08" db="EMBL/GenBank/DDBJ databases">
        <title>Draft genome sequences of two oriental melons (Cucumis melo L. var makuwa).</title>
        <authorList>
            <person name="Kwon S.-Y."/>
        </authorList>
    </citation>
    <scope>NUCLEOTIDE SEQUENCE [LARGE SCALE GENOMIC DNA]</scope>
    <source>
        <strain evidence="2">cv. SW 3</strain>
        <tissue evidence="1">Leaf</tissue>
    </source>
</reference>
<dbReference type="AlphaFoldDB" id="A0A5A7UHV2"/>
<dbReference type="OrthoDB" id="1702682at2759"/>
<dbReference type="Proteomes" id="UP000321393">
    <property type="component" value="Unassembled WGS sequence"/>
</dbReference>
<evidence type="ECO:0000313" key="2">
    <source>
        <dbReference type="Proteomes" id="UP000321393"/>
    </source>
</evidence>
<dbReference type="PANTHER" id="PTHR33067:SF39">
    <property type="entry name" value="TRANSCRIPTION FACTOR INTERACTOR AND REGULATOR CCHC(ZN) FAMILY"/>
    <property type="match status" value="1"/>
</dbReference>
<dbReference type="EMBL" id="SSTE01009109">
    <property type="protein sequence ID" value="KAA0053836.1"/>
    <property type="molecule type" value="Genomic_DNA"/>
</dbReference>
<dbReference type="Gene3D" id="2.40.70.10">
    <property type="entry name" value="Acid Proteases"/>
    <property type="match status" value="1"/>
</dbReference>
<accession>A0A5A7UHV2</accession>
<dbReference type="PANTHER" id="PTHR33067">
    <property type="entry name" value="RNA-DIRECTED DNA POLYMERASE-RELATED"/>
    <property type="match status" value="1"/>
</dbReference>
<proteinExistence type="predicted"/>
<gene>
    <name evidence="1" type="ORF">E6C27_scaffold135G002260</name>
</gene>
<protein>
    <recommendedName>
        <fullName evidence="3">Aspartic peptidase DDI1-type domain-containing protein</fullName>
    </recommendedName>
</protein>
<name>A0A5A7UHV2_CUCMM</name>
<evidence type="ECO:0000313" key="1">
    <source>
        <dbReference type="EMBL" id="KAA0053836.1"/>
    </source>
</evidence>
<dbReference type="InterPro" id="IPR021109">
    <property type="entry name" value="Peptidase_aspartic_dom_sf"/>
</dbReference>
<evidence type="ECO:0008006" key="3">
    <source>
        <dbReference type="Google" id="ProtNLM"/>
    </source>
</evidence>
<organism evidence="1 2">
    <name type="scientific">Cucumis melo var. makuwa</name>
    <name type="common">Oriental melon</name>
    <dbReference type="NCBI Taxonomy" id="1194695"/>
    <lineage>
        <taxon>Eukaryota</taxon>
        <taxon>Viridiplantae</taxon>
        <taxon>Streptophyta</taxon>
        <taxon>Embryophyta</taxon>
        <taxon>Tracheophyta</taxon>
        <taxon>Spermatophyta</taxon>
        <taxon>Magnoliopsida</taxon>
        <taxon>eudicotyledons</taxon>
        <taxon>Gunneridae</taxon>
        <taxon>Pentapetalae</taxon>
        <taxon>rosids</taxon>
        <taxon>fabids</taxon>
        <taxon>Cucurbitales</taxon>
        <taxon>Cucurbitaceae</taxon>
        <taxon>Benincaseae</taxon>
        <taxon>Cucumis</taxon>
    </lineage>
</organism>